<dbReference type="OrthoDB" id="435188at2759"/>
<dbReference type="EMBL" id="BPQB01000025">
    <property type="protein sequence ID" value="GJE92269.1"/>
    <property type="molecule type" value="Genomic_DNA"/>
</dbReference>
<dbReference type="Proteomes" id="UP000703269">
    <property type="component" value="Unassembled WGS sequence"/>
</dbReference>
<proteinExistence type="predicted"/>
<dbReference type="AlphaFoldDB" id="A0A9P3GEH8"/>
<sequence length="411" mass="47090">MQSRYRNIPLKQWTVKSPGHRAPVFFEMDQRQDLLIVIESFYISGEVLSGLKIDSLSLSTGQRHPAGRQQPIELAFAFPVTFVTDMRLYISDHHIAVILFHLGNPMSHSEIWLWDWKTGELKLNIYGVPKIGRVLASSLVFLDATHILVPLWTPMGPLQDAYIMHLRVFSFEPGDALRRTFEDTEAVAVFMLPELGQRVNVLKLDGGGNPFTQHPPPTDSEAPFEADMCSRIFVLNIVLETSSDRQLYFHLFAPMAVFERSCAVRRLHVVDWDSWADEARLVRKQPRGMVSDGHIFQNRALFPELRDSGGSEETESTDSTRFVIYDFSLPAALRRDAQSQKFRNCEYFLEPTELDNEGNAWGHPITTGQSLPFRKIWTPFRLPMRSGMFSLVEDSVILGENEESSWRIKQF</sequence>
<organism evidence="1 2">
    <name type="scientific">Phanerochaete sordida</name>
    <dbReference type="NCBI Taxonomy" id="48140"/>
    <lineage>
        <taxon>Eukaryota</taxon>
        <taxon>Fungi</taxon>
        <taxon>Dikarya</taxon>
        <taxon>Basidiomycota</taxon>
        <taxon>Agaricomycotina</taxon>
        <taxon>Agaricomycetes</taxon>
        <taxon>Polyporales</taxon>
        <taxon>Phanerochaetaceae</taxon>
        <taxon>Phanerochaete</taxon>
    </lineage>
</organism>
<reference evidence="1 2" key="1">
    <citation type="submission" date="2021-08" db="EMBL/GenBank/DDBJ databases">
        <title>Draft Genome Sequence of Phanerochaete sordida strain YK-624.</title>
        <authorList>
            <person name="Mori T."/>
            <person name="Dohra H."/>
            <person name="Suzuki T."/>
            <person name="Kawagishi H."/>
            <person name="Hirai H."/>
        </authorList>
    </citation>
    <scope>NUCLEOTIDE SEQUENCE [LARGE SCALE GENOMIC DNA]</scope>
    <source>
        <strain evidence="1 2">YK-624</strain>
    </source>
</reference>
<comment type="caution">
    <text evidence="1">The sequence shown here is derived from an EMBL/GenBank/DDBJ whole genome shotgun (WGS) entry which is preliminary data.</text>
</comment>
<evidence type="ECO:0000313" key="2">
    <source>
        <dbReference type="Proteomes" id="UP000703269"/>
    </source>
</evidence>
<evidence type="ECO:0008006" key="3">
    <source>
        <dbReference type="Google" id="ProtNLM"/>
    </source>
</evidence>
<keyword evidence="2" id="KW-1185">Reference proteome</keyword>
<accession>A0A9P3GEH8</accession>
<name>A0A9P3GEH8_9APHY</name>
<gene>
    <name evidence="1" type="ORF">PsYK624_084230</name>
</gene>
<protein>
    <recommendedName>
        <fullName evidence="3">F-box domain-containing protein</fullName>
    </recommendedName>
</protein>
<evidence type="ECO:0000313" key="1">
    <source>
        <dbReference type="EMBL" id="GJE92269.1"/>
    </source>
</evidence>